<dbReference type="GO" id="GO:0005886">
    <property type="term" value="C:plasma membrane"/>
    <property type="evidence" value="ECO:0007669"/>
    <property type="project" value="UniProtKB-SubCell"/>
</dbReference>
<keyword evidence="3" id="KW-1003">Cell membrane</keyword>
<proteinExistence type="inferred from homology"/>
<dbReference type="PROSITE" id="PS50928">
    <property type="entry name" value="ABC_TM1"/>
    <property type="match status" value="1"/>
</dbReference>
<dbReference type="PANTHER" id="PTHR30151">
    <property type="entry name" value="ALKANE SULFONATE ABC TRANSPORTER-RELATED, MEMBRANE SUBUNIT"/>
    <property type="match status" value="1"/>
</dbReference>
<dbReference type="EMBL" id="VWPK01000077">
    <property type="protein sequence ID" value="KAA5608569.1"/>
    <property type="molecule type" value="Genomic_DNA"/>
</dbReference>
<evidence type="ECO:0000313" key="9">
    <source>
        <dbReference type="EMBL" id="KAA5608569.1"/>
    </source>
</evidence>
<evidence type="ECO:0000256" key="6">
    <source>
        <dbReference type="ARBA" id="ARBA00023136"/>
    </source>
</evidence>
<dbReference type="RefSeq" id="WP_150045259.1">
    <property type="nucleotide sequence ID" value="NZ_OW485601.1"/>
</dbReference>
<feature type="transmembrane region" description="Helical" evidence="7">
    <location>
        <begin position="183"/>
        <end position="205"/>
    </location>
</feature>
<keyword evidence="5 7" id="KW-1133">Transmembrane helix</keyword>
<dbReference type="SUPFAM" id="SSF161098">
    <property type="entry name" value="MetI-like"/>
    <property type="match status" value="1"/>
</dbReference>
<feature type="transmembrane region" description="Helical" evidence="7">
    <location>
        <begin position="103"/>
        <end position="127"/>
    </location>
</feature>
<dbReference type="InterPro" id="IPR000515">
    <property type="entry name" value="MetI-like"/>
</dbReference>
<keyword evidence="2 7" id="KW-0813">Transport</keyword>
<dbReference type="PANTHER" id="PTHR30151:SF0">
    <property type="entry name" value="ABC TRANSPORTER PERMEASE PROTEIN MJ0413-RELATED"/>
    <property type="match status" value="1"/>
</dbReference>
<organism evidence="9 10">
    <name type="scientific">Rhodovastum atsumiense</name>
    <dbReference type="NCBI Taxonomy" id="504468"/>
    <lineage>
        <taxon>Bacteria</taxon>
        <taxon>Pseudomonadati</taxon>
        <taxon>Pseudomonadota</taxon>
        <taxon>Alphaproteobacteria</taxon>
        <taxon>Acetobacterales</taxon>
        <taxon>Acetobacteraceae</taxon>
        <taxon>Rhodovastum</taxon>
    </lineage>
</organism>
<feature type="transmembrane region" description="Helical" evidence="7">
    <location>
        <begin position="63"/>
        <end position="83"/>
    </location>
</feature>
<dbReference type="OrthoDB" id="8138334at2"/>
<evidence type="ECO:0000259" key="8">
    <source>
        <dbReference type="PROSITE" id="PS50928"/>
    </source>
</evidence>
<keyword evidence="4 7" id="KW-0812">Transmembrane</keyword>
<protein>
    <submittedName>
        <fullName evidence="9">ABC transporter permease</fullName>
    </submittedName>
</protein>
<dbReference type="GO" id="GO:0055085">
    <property type="term" value="P:transmembrane transport"/>
    <property type="evidence" value="ECO:0007669"/>
    <property type="project" value="InterPro"/>
</dbReference>
<sequence length="251" mass="26719">MQGRILQVGVILGILALWEGLPQSGVINPNFLTPLSDVVATLWQLVVSGQLAQHAAISLQRIAYGLGVSILIGVPLGLGMGWWRTLEQAFDGPLQAGRQISAFALFPVFILFFGIGEVSKVVIVFWASVWPIILNTTAGVKGVDAVLVRAARSMNANGWTLLRKVVIPAAAPSIFTGIRLGGAYAFMVLVAAEMIGANAGLGFLVLNSQEVFRIPQMYAAIVALVIFGLALNRLLLGIERSATSWRQEAGA</sequence>
<dbReference type="Pfam" id="PF00528">
    <property type="entry name" value="BPD_transp_1"/>
    <property type="match status" value="1"/>
</dbReference>
<feature type="transmembrane region" description="Helical" evidence="7">
    <location>
        <begin position="217"/>
        <end position="236"/>
    </location>
</feature>
<evidence type="ECO:0000256" key="2">
    <source>
        <dbReference type="ARBA" id="ARBA00022448"/>
    </source>
</evidence>
<dbReference type="CDD" id="cd06261">
    <property type="entry name" value="TM_PBP2"/>
    <property type="match status" value="1"/>
</dbReference>
<keyword evidence="10" id="KW-1185">Reference proteome</keyword>
<dbReference type="Gene3D" id="1.10.3720.10">
    <property type="entry name" value="MetI-like"/>
    <property type="match status" value="1"/>
</dbReference>
<comment type="similarity">
    <text evidence="7">Belongs to the binding-protein-dependent transport system permease family.</text>
</comment>
<evidence type="ECO:0000313" key="10">
    <source>
        <dbReference type="Proteomes" id="UP000325255"/>
    </source>
</evidence>
<evidence type="ECO:0000256" key="1">
    <source>
        <dbReference type="ARBA" id="ARBA00004651"/>
    </source>
</evidence>
<dbReference type="AlphaFoldDB" id="A0A5M6IL30"/>
<gene>
    <name evidence="9" type="ORF">F1189_28465</name>
</gene>
<feature type="domain" description="ABC transmembrane type-1" evidence="8">
    <location>
        <begin position="55"/>
        <end position="235"/>
    </location>
</feature>
<dbReference type="InterPro" id="IPR035906">
    <property type="entry name" value="MetI-like_sf"/>
</dbReference>
<name>A0A5M6IL30_9PROT</name>
<accession>A0A5M6IL30</accession>
<reference evidence="9 10" key="1">
    <citation type="submission" date="2019-09" db="EMBL/GenBank/DDBJ databases">
        <title>Genome sequence of Rhodovastum atsumiense, a diverse member of the Acetobacteraceae family of non-sulfur purple photosynthetic bacteria.</title>
        <authorList>
            <person name="Meyer T."/>
            <person name="Kyndt J."/>
        </authorList>
    </citation>
    <scope>NUCLEOTIDE SEQUENCE [LARGE SCALE GENOMIC DNA]</scope>
    <source>
        <strain evidence="9 10">DSM 21279</strain>
    </source>
</reference>
<comment type="subcellular location">
    <subcellularLocation>
        <location evidence="1 7">Cell membrane</location>
        <topology evidence="1 7">Multi-pass membrane protein</topology>
    </subcellularLocation>
</comment>
<evidence type="ECO:0000256" key="4">
    <source>
        <dbReference type="ARBA" id="ARBA00022692"/>
    </source>
</evidence>
<evidence type="ECO:0000256" key="7">
    <source>
        <dbReference type="RuleBase" id="RU363032"/>
    </source>
</evidence>
<keyword evidence="6 7" id="KW-0472">Membrane</keyword>
<comment type="caution">
    <text evidence="9">The sequence shown here is derived from an EMBL/GenBank/DDBJ whole genome shotgun (WGS) entry which is preliminary data.</text>
</comment>
<dbReference type="Proteomes" id="UP000325255">
    <property type="component" value="Unassembled WGS sequence"/>
</dbReference>
<evidence type="ECO:0000256" key="3">
    <source>
        <dbReference type="ARBA" id="ARBA00022475"/>
    </source>
</evidence>
<evidence type="ECO:0000256" key="5">
    <source>
        <dbReference type="ARBA" id="ARBA00022989"/>
    </source>
</evidence>